<sequence>MATTKAAEPSIERSLTLTFIGDWGQANFHRICSWLTQEFCDRAGPRSRVGIYNIRGGGMEALEQVYSGEAHLSIATPAALLPAALTGKGLFAPLGPMPSLRALAALPQRDRMMLAIHPRFGIHSYADLHRVKPALRIATSSDDGTNFIGYVAMRLLEAHGITKEVLESWGGSFVLTTRPEQAIENMRVGNADAVLQEAIMTPWWRQLMEEHKLVPIPAETDALARLTSEHGWQPASIRAGFWDSEFNKEEIPALDFSDFMVLVRDDMPDDIAYLLTWCLVEQRAAIEVQYKHMDPERSPLSYPLEPAKMAKPSIPLHPAAERGVAHRPVAQLTRHAHGRQLLVLILQNHLHEAGAEILIRDGQPHELGADLVPRAILVYQHRGLNERDGQQRRVFNQLRLRLDQIRVGVGEGGLDKPVDKRRARAAKRALYVDEDR</sequence>
<evidence type="ECO:0000313" key="1">
    <source>
        <dbReference type="EMBL" id="KAF4625413.1"/>
    </source>
</evidence>
<dbReference type="EMBL" id="JAAMPI010001385">
    <property type="protein sequence ID" value="KAF4625413.1"/>
    <property type="molecule type" value="Genomic_DNA"/>
</dbReference>
<reference evidence="1 2" key="1">
    <citation type="submission" date="2020-03" db="EMBL/GenBank/DDBJ databases">
        <title>Draft Genome Sequence of Cudoniella acicularis.</title>
        <authorList>
            <person name="Buettner E."/>
            <person name="Kellner H."/>
        </authorList>
    </citation>
    <scope>NUCLEOTIDE SEQUENCE [LARGE SCALE GENOMIC DNA]</scope>
    <source>
        <strain evidence="1 2">DSM 108380</strain>
    </source>
</reference>
<dbReference type="SUPFAM" id="SSF53850">
    <property type="entry name" value="Periplasmic binding protein-like II"/>
    <property type="match status" value="1"/>
</dbReference>
<dbReference type="Proteomes" id="UP000566819">
    <property type="component" value="Unassembled WGS sequence"/>
</dbReference>
<dbReference type="InterPro" id="IPR011852">
    <property type="entry name" value="TRAP_TAXI"/>
</dbReference>
<evidence type="ECO:0000313" key="2">
    <source>
        <dbReference type="Proteomes" id="UP000566819"/>
    </source>
</evidence>
<keyword evidence="2" id="KW-1185">Reference proteome</keyword>
<dbReference type="Gene3D" id="3.40.190.10">
    <property type="entry name" value="Periplasmic binding protein-like II"/>
    <property type="match status" value="2"/>
</dbReference>
<gene>
    <name evidence="1" type="ORF">G7Y89_g12758</name>
</gene>
<name>A0A8H4RAM3_9HELO</name>
<dbReference type="Pfam" id="PF16868">
    <property type="entry name" value="NMT1_3"/>
    <property type="match status" value="1"/>
</dbReference>
<dbReference type="OrthoDB" id="3583708at2759"/>
<proteinExistence type="predicted"/>
<organism evidence="1 2">
    <name type="scientific">Cudoniella acicularis</name>
    <dbReference type="NCBI Taxonomy" id="354080"/>
    <lineage>
        <taxon>Eukaryota</taxon>
        <taxon>Fungi</taxon>
        <taxon>Dikarya</taxon>
        <taxon>Ascomycota</taxon>
        <taxon>Pezizomycotina</taxon>
        <taxon>Leotiomycetes</taxon>
        <taxon>Helotiales</taxon>
        <taxon>Tricladiaceae</taxon>
        <taxon>Cudoniella</taxon>
    </lineage>
</organism>
<accession>A0A8H4RAM3</accession>
<dbReference type="AlphaFoldDB" id="A0A8H4RAM3"/>
<comment type="caution">
    <text evidence="1">The sequence shown here is derived from an EMBL/GenBank/DDBJ whole genome shotgun (WGS) entry which is preliminary data.</text>
</comment>
<protein>
    <submittedName>
        <fullName evidence="1">Uncharacterized protein</fullName>
    </submittedName>
</protein>